<name>A0A5B0EDP1_9MICC</name>
<evidence type="ECO:0000313" key="3">
    <source>
        <dbReference type="Proteomes" id="UP000323856"/>
    </source>
</evidence>
<keyword evidence="1" id="KW-0472">Membrane</keyword>
<dbReference type="EMBL" id="VOBL01000009">
    <property type="protein sequence ID" value="KAA0976492.1"/>
    <property type="molecule type" value="Genomic_DNA"/>
</dbReference>
<accession>A0A5B0EDP1</accession>
<dbReference type="Proteomes" id="UP000323856">
    <property type="component" value="Unassembled WGS sequence"/>
</dbReference>
<gene>
    <name evidence="2" type="ORF">FQ154_09990</name>
</gene>
<evidence type="ECO:0000256" key="1">
    <source>
        <dbReference type="SAM" id="Phobius"/>
    </source>
</evidence>
<keyword evidence="1" id="KW-1133">Transmembrane helix</keyword>
<dbReference type="OrthoDB" id="4953296at2"/>
<sequence>MGRRSKNTRRPARNHSLLGWGIFVSLLLGIVSPQVGMSLIASLALAGTSLVVFATLWLLSTPGDTPTP</sequence>
<organism evidence="2 3">
    <name type="scientific">Paeniglutamicibacter gangotriensis</name>
    <dbReference type="NCBI Taxonomy" id="254787"/>
    <lineage>
        <taxon>Bacteria</taxon>
        <taxon>Bacillati</taxon>
        <taxon>Actinomycetota</taxon>
        <taxon>Actinomycetes</taxon>
        <taxon>Micrococcales</taxon>
        <taxon>Micrococcaceae</taxon>
        <taxon>Paeniglutamicibacter</taxon>
    </lineage>
</organism>
<keyword evidence="1" id="KW-0812">Transmembrane</keyword>
<dbReference type="RefSeq" id="WP_007271595.1">
    <property type="nucleotide sequence ID" value="NZ_JBITUG010000005.1"/>
</dbReference>
<feature type="transmembrane region" description="Helical" evidence="1">
    <location>
        <begin position="37"/>
        <end position="59"/>
    </location>
</feature>
<dbReference type="AlphaFoldDB" id="A0A5B0EDP1"/>
<proteinExistence type="predicted"/>
<reference evidence="2 3" key="1">
    <citation type="submission" date="2019-07" db="EMBL/GenBank/DDBJ databases">
        <title>Analysis of the biochemical properties, biological activity and biotechnological potential of siderophores and biosurfactants produced by Antarctic psychrotolerant bacteria.</title>
        <authorList>
            <person name="Styczynski M."/>
            <person name="Krucon T."/>
            <person name="Decewicz P."/>
            <person name="Dziewit L."/>
        </authorList>
    </citation>
    <scope>NUCLEOTIDE SEQUENCE [LARGE SCALE GENOMIC DNA]</scope>
    <source>
        <strain evidence="2 3">ANT_H27</strain>
    </source>
</reference>
<protein>
    <submittedName>
        <fullName evidence="2">Uncharacterized protein</fullName>
    </submittedName>
</protein>
<feature type="transmembrane region" description="Helical" evidence="1">
    <location>
        <begin position="12"/>
        <end position="31"/>
    </location>
</feature>
<comment type="caution">
    <text evidence="2">The sequence shown here is derived from an EMBL/GenBank/DDBJ whole genome shotgun (WGS) entry which is preliminary data.</text>
</comment>
<evidence type="ECO:0000313" key="2">
    <source>
        <dbReference type="EMBL" id="KAA0976492.1"/>
    </source>
</evidence>